<feature type="domain" description="HTH iclR-type" evidence="4">
    <location>
        <begin position="21"/>
        <end position="81"/>
    </location>
</feature>
<dbReference type="AlphaFoldDB" id="A0A4S3M8R2"/>
<protein>
    <submittedName>
        <fullName evidence="6">IclR family transcriptional regulator</fullName>
    </submittedName>
</protein>
<dbReference type="PROSITE" id="PS51078">
    <property type="entry name" value="ICLR_ED"/>
    <property type="match status" value="1"/>
</dbReference>
<comment type="caution">
    <text evidence="6">The sequence shown here is derived from an EMBL/GenBank/DDBJ whole genome shotgun (WGS) entry which is preliminary data.</text>
</comment>
<dbReference type="PANTHER" id="PTHR30136:SF34">
    <property type="entry name" value="TRANSCRIPTIONAL REGULATOR"/>
    <property type="match status" value="1"/>
</dbReference>
<dbReference type="InterPro" id="IPR029016">
    <property type="entry name" value="GAF-like_dom_sf"/>
</dbReference>
<dbReference type="SUPFAM" id="SSF55781">
    <property type="entry name" value="GAF domain-like"/>
    <property type="match status" value="1"/>
</dbReference>
<dbReference type="InterPro" id="IPR050707">
    <property type="entry name" value="HTH_MetabolicPath_Reg"/>
</dbReference>
<feature type="domain" description="IclR-ED" evidence="5">
    <location>
        <begin position="82"/>
        <end position="266"/>
    </location>
</feature>
<dbReference type="Pfam" id="PF09339">
    <property type="entry name" value="HTH_IclR"/>
    <property type="match status" value="1"/>
</dbReference>
<dbReference type="PANTHER" id="PTHR30136">
    <property type="entry name" value="HELIX-TURN-HELIX TRANSCRIPTIONAL REGULATOR, ICLR FAMILY"/>
    <property type="match status" value="1"/>
</dbReference>
<dbReference type="GO" id="GO:0003677">
    <property type="term" value="F:DNA binding"/>
    <property type="evidence" value="ECO:0007669"/>
    <property type="project" value="UniProtKB-KW"/>
</dbReference>
<dbReference type="PROSITE" id="PS51077">
    <property type="entry name" value="HTH_ICLR"/>
    <property type="match status" value="1"/>
</dbReference>
<evidence type="ECO:0000256" key="2">
    <source>
        <dbReference type="ARBA" id="ARBA00023125"/>
    </source>
</evidence>
<dbReference type="EMBL" id="SSMD01000004">
    <property type="protein sequence ID" value="THD73963.1"/>
    <property type="molecule type" value="Genomic_DNA"/>
</dbReference>
<keyword evidence="1" id="KW-0805">Transcription regulation</keyword>
<dbReference type="InterPro" id="IPR014757">
    <property type="entry name" value="Tscrpt_reg_IclR_C"/>
</dbReference>
<evidence type="ECO:0000313" key="7">
    <source>
        <dbReference type="Proteomes" id="UP000306113"/>
    </source>
</evidence>
<dbReference type="Gene3D" id="3.30.450.40">
    <property type="match status" value="1"/>
</dbReference>
<dbReference type="Gene3D" id="1.10.10.10">
    <property type="entry name" value="Winged helix-like DNA-binding domain superfamily/Winged helix DNA-binding domain"/>
    <property type="match status" value="1"/>
</dbReference>
<reference evidence="6 7" key="1">
    <citation type="submission" date="2019-04" db="EMBL/GenBank/DDBJ databases">
        <title>Draft genome sequence of Youngimonas vesicularis.</title>
        <authorList>
            <person name="Hameed A."/>
        </authorList>
    </citation>
    <scope>NUCLEOTIDE SEQUENCE [LARGE SCALE GENOMIC DNA]</scope>
    <source>
        <strain evidence="6 7">CC-AMW-E</strain>
    </source>
</reference>
<accession>A0A4S3M8R2</accession>
<proteinExistence type="predicted"/>
<name>A0A4S3M8R2_9RHOB</name>
<dbReference type="SUPFAM" id="SSF46785">
    <property type="entry name" value="Winged helix' DNA-binding domain"/>
    <property type="match status" value="1"/>
</dbReference>
<evidence type="ECO:0000259" key="4">
    <source>
        <dbReference type="PROSITE" id="PS51077"/>
    </source>
</evidence>
<gene>
    <name evidence="6" type="ORF">E7681_10160</name>
</gene>
<dbReference type="InterPro" id="IPR036390">
    <property type="entry name" value="WH_DNA-bd_sf"/>
</dbReference>
<dbReference type="OrthoDB" id="9807558at2"/>
<dbReference type="Pfam" id="PF01614">
    <property type="entry name" value="IclR_C"/>
    <property type="match status" value="1"/>
</dbReference>
<dbReference type="InterPro" id="IPR005471">
    <property type="entry name" value="Tscrpt_reg_IclR_N"/>
</dbReference>
<evidence type="ECO:0000313" key="6">
    <source>
        <dbReference type="EMBL" id="THD73963.1"/>
    </source>
</evidence>
<dbReference type="SMART" id="SM00346">
    <property type="entry name" value="HTH_ICLR"/>
    <property type="match status" value="1"/>
</dbReference>
<sequence>MYLSNSDRASGRCQMINRDIAATLAKGLDALACFEQRGGTLTMPELGELSGFDRATTRRLCLTLEHCGYLERHGKGYRLAPRVLSLAGGYLHQIEAGRKVQPLLRHAAETLDLEVALATRDRMQAVYVDRAAPASARVTLGLSVGSTLPLLHTAVGRMLLARSAPETVQQALEQANNRPHTEASQMDPDALRAAIQTARDQGYCLARNEFETGAAGVAVPVGALDDTPFVLGVTASVNRFDDSTTLDRVLDVLRHTAISVGRISADA</sequence>
<keyword evidence="2" id="KW-0238">DNA-binding</keyword>
<evidence type="ECO:0000256" key="1">
    <source>
        <dbReference type="ARBA" id="ARBA00023015"/>
    </source>
</evidence>
<dbReference type="GO" id="GO:0045892">
    <property type="term" value="P:negative regulation of DNA-templated transcription"/>
    <property type="evidence" value="ECO:0007669"/>
    <property type="project" value="TreeGrafter"/>
</dbReference>
<evidence type="ECO:0000256" key="3">
    <source>
        <dbReference type="ARBA" id="ARBA00023163"/>
    </source>
</evidence>
<evidence type="ECO:0000259" key="5">
    <source>
        <dbReference type="PROSITE" id="PS51078"/>
    </source>
</evidence>
<dbReference type="Proteomes" id="UP000306113">
    <property type="component" value="Unassembled WGS sequence"/>
</dbReference>
<dbReference type="GO" id="GO:0003700">
    <property type="term" value="F:DNA-binding transcription factor activity"/>
    <property type="evidence" value="ECO:0007669"/>
    <property type="project" value="TreeGrafter"/>
</dbReference>
<keyword evidence="7" id="KW-1185">Reference proteome</keyword>
<keyword evidence="3" id="KW-0804">Transcription</keyword>
<dbReference type="InterPro" id="IPR036388">
    <property type="entry name" value="WH-like_DNA-bd_sf"/>
</dbReference>
<organism evidence="6 7">
    <name type="scientific">Thalassobius vesicularis</name>
    <dbReference type="NCBI Taxonomy" id="1294297"/>
    <lineage>
        <taxon>Bacteria</taxon>
        <taxon>Pseudomonadati</taxon>
        <taxon>Pseudomonadota</taxon>
        <taxon>Alphaproteobacteria</taxon>
        <taxon>Rhodobacterales</taxon>
        <taxon>Roseobacteraceae</taxon>
        <taxon>Thalassovita</taxon>
    </lineage>
</organism>